<dbReference type="EMBL" id="AP028907">
    <property type="protein sequence ID" value="BES81997.1"/>
    <property type="molecule type" value="Genomic_DNA"/>
</dbReference>
<evidence type="ECO:0000256" key="2">
    <source>
        <dbReference type="PROSITE-ProRule" id="PRU00703"/>
    </source>
</evidence>
<evidence type="ECO:0000313" key="4">
    <source>
        <dbReference type="EMBL" id="BES81997.1"/>
    </source>
</evidence>
<dbReference type="CDD" id="cd09836">
    <property type="entry name" value="CBS_pair_arch"/>
    <property type="match status" value="1"/>
</dbReference>
<feature type="domain" description="CBS" evidence="3">
    <location>
        <begin position="83"/>
        <end position="141"/>
    </location>
</feature>
<evidence type="ECO:0000256" key="1">
    <source>
        <dbReference type="ARBA" id="ARBA00023122"/>
    </source>
</evidence>
<dbReference type="Proteomes" id="UP001341135">
    <property type="component" value="Chromosome"/>
</dbReference>
<dbReference type="InterPro" id="IPR000644">
    <property type="entry name" value="CBS_dom"/>
</dbReference>
<dbReference type="RefSeq" id="WP_338248897.1">
    <property type="nucleotide sequence ID" value="NZ_AP028907.1"/>
</dbReference>
<evidence type="ECO:0000259" key="3">
    <source>
        <dbReference type="PROSITE" id="PS51371"/>
    </source>
</evidence>
<dbReference type="InterPro" id="IPR051257">
    <property type="entry name" value="Diverse_CBS-Domain"/>
</dbReference>
<gene>
    <name evidence="4" type="ORF">PABY_15640</name>
</gene>
<dbReference type="Gene3D" id="3.10.580.10">
    <property type="entry name" value="CBS-domain"/>
    <property type="match status" value="1"/>
</dbReference>
<dbReference type="InterPro" id="IPR046342">
    <property type="entry name" value="CBS_dom_sf"/>
</dbReference>
<dbReference type="GeneID" id="89289574"/>
<keyword evidence="1 2" id="KW-0129">CBS domain</keyword>
<sequence length="148" mass="16734">MILLLRRRRIPLRARDVMTSPPVTIDPNATIKDVARKMREERVGSVLVVDEEGRLRGIITEHDLVFACSEGWDPNTKQAWEIMTEDPITVKPDEDIVVVIKKMRDANIRHIPVVGEDGKPLGMISARDILDFVMTLAGLGIIHEFARD</sequence>
<dbReference type="SUPFAM" id="SSF54631">
    <property type="entry name" value="CBS-domain pair"/>
    <property type="match status" value="1"/>
</dbReference>
<name>A0ABN6ZUG4_9CREN</name>
<dbReference type="PANTHER" id="PTHR43080">
    <property type="entry name" value="CBS DOMAIN-CONTAINING PROTEIN CBSX3, MITOCHONDRIAL"/>
    <property type="match status" value="1"/>
</dbReference>
<reference evidence="4 5" key="1">
    <citation type="submission" date="2023-09" db="EMBL/GenBank/DDBJ databases">
        <title>Pyrofollis japonicus gen. nov. sp. nov., a novel member of the family Pyrodictiaceae isolated from the Iheya North hydrothermal field.</title>
        <authorList>
            <person name="Miyazaki U."/>
            <person name="Sanari M."/>
            <person name="Tame A."/>
            <person name="Kitajima M."/>
            <person name="Okamoto A."/>
            <person name="Sawayama S."/>
            <person name="Miyazaki J."/>
            <person name="Takai K."/>
            <person name="Nakagawa S."/>
        </authorList>
    </citation>
    <scope>NUCLEOTIDE SEQUENCE [LARGE SCALE GENOMIC DNA]</scope>
    <source>
        <strain evidence="4 5">AV2</strain>
    </source>
</reference>
<proteinExistence type="predicted"/>
<dbReference type="Pfam" id="PF00571">
    <property type="entry name" value="CBS"/>
    <property type="match status" value="2"/>
</dbReference>
<feature type="domain" description="CBS" evidence="3">
    <location>
        <begin position="18"/>
        <end position="74"/>
    </location>
</feature>
<dbReference type="PANTHER" id="PTHR43080:SF2">
    <property type="entry name" value="CBS DOMAIN-CONTAINING PROTEIN"/>
    <property type="match status" value="1"/>
</dbReference>
<organism evidence="4 5">
    <name type="scientific">Pyrodictium abyssi</name>
    <dbReference type="NCBI Taxonomy" id="54256"/>
    <lineage>
        <taxon>Archaea</taxon>
        <taxon>Thermoproteota</taxon>
        <taxon>Thermoprotei</taxon>
        <taxon>Desulfurococcales</taxon>
        <taxon>Pyrodictiaceae</taxon>
        <taxon>Pyrodictium</taxon>
    </lineage>
</organism>
<evidence type="ECO:0000313" key="5">
    <source>
        <dbReference type="Proteomes" id="UP001341135"/>
    </source>
</evidence>
<protein>
    <submittedName>
        <fullName evidence="4">CBS domain-containing protein</fullName>
    </submittedName>
</protein>
<accession>A0ABN6ZUG4</accession>
<dbReference type="PROSITE" id="PS51371">
    <property type="entry name" value="CBS"/>
    <property type="match status" value="2"/>
</dbReference>
<keyword evidence="5" id="KW-1185">Reference proteome</keyword>
<dbReference type="SMART" id="SM00116">
    <property type="entry name" value="CBS"/>
    <property type="match status" value="2"/>
</dbReference>